<accession>A0A4E9DM74</accession>
<proteinExistence type="predicted"/>
<feature type="compositionally biased region" description="Basic and acidic residues" evidence="1">
    <location>
        <begin position="59"/>
        <end position="71"/>
    </location>
</feature>
<protein>
    <submittedName>
        <fullName evidence="3">Uncharacterized protein</fullName>
    </submittedName>
</protein>
<dbReference type="Proteomes" id="UP000746612">
    <property type="component" value="Unassembled WGS sequence"/>
</dbReference>
<feature type="region of interest" description="Disordered" evidence="1">
    <location>
        <begin position="41"/>
        <end position="71"/>
    </location>
</feature>
<dbReference type="EMBL" id="CAJPIJ010000135">
    <property type="protein sequence ID" value="CAG1985780.1"/>
    <property type="molecule type" value="Genomic_DNA"/>
</dbReference>
<evidence type="ECO:0000256" key="1">
    <source>
        <dbReference type="SAM" id="MobiDB-lite"/>
    </source>
</evidence>
<dbReference type="EMBL" id="CAAKMV010000141">
    <property type="protein sequence ID" value="VIO59650.1"/>
    <property type="molecule type" value="Genomic_DNA"/>
</dbReference>
<sequence>MYAGAAGIVNRYTGSGWMRCFDGAHFACPPVIRVEAVRPRDHASDGVSKILRKRKKRKDSNARDRTDGLFQ</sequence>
<reference evidence="3" key="1">
    <citation type="submission" date="2019-04" db="EMBL/GenBank/DDBJ databases">
        <authorList>
            <person name="Melise S."/>
            <person name="Noan J."/>
            <person name="Okalmin O."/>
        </authorList>
    </citation>
    <scope>NUCLEOTIDE SEQUENCE</scope>
    <source>
        <strain evidence="3">FN9</strain>
    </source>
</reference>
<organism evidence="3">
    <name type="scientific">Gibberella zeae</name>
    <name type="common">Wheat head blight fungus</name>
    <name type="synonym">Fusarium graminearum</name>
    <dbReference type="NCBI Taxonomy" id="5518"/>
    <lineage>
        <taxon>Eukaryota</taxon>
        <taxon>Fungi</taxon>
        <taxon>Dikarya</taxon>
        <taxon>Ascomycota</taxon>
        <taxon>Pezizomycotina</taxon>
        <taxon>Sordariomycetes</taxon>
        <taxon>Hypocreomycetidae</taxon>
        <taxon>Hypocreales</taxon>
        <taxon>Nectriaceae</taxon>
        <taxon>Fusarium</taxon>
    </lineage>
</organism>
<dbReference type="AlphaFoldDB" id="A0A4E9DM74"/>
<name>A0A4E9DM74_GIBZA</name>
<reference evidence="2" key="2">
    <citation type="submission" date="2021-03" db="EMBL/GenBank/DDBJ databases">
        <authorList>
            <person name="Alouane T."/>
            <person name="Langin T."/>
            <person name="Bonhomme L."/>
        </authorList>
    </citation>
    <scope>NUCLEOTIDE SEQUENCE</scope>
    <source>
        <strain evidence="2">MDC_Fg202</strain>
    </source>
</reference>
<evidence type="ECO:0000313" key="2">
    <source>
        <dbReference type="EMBL" id="CAG1985780.1"/>
    </source>
</evidence>
<gene>
    <name evidence="3" type="ORF">FUG_LOCUS355959</name>
    <name evidence="2" type="ORF">MDCFG202_LOCUS273982</name>
</gene>
<evidence type="ECO:0000313" key="3">
    <source>
        <dbReference type="EMBL" id="VIO59650.1"/>
    </source>
</evidence>